<feature type="signal peptide" evidence="1">
    <location>
        <begin position="1"/>
        <end position="19"/>
    </location>
</feature>
<sequence>MKRFFILLFLHLISASSYAQNLTSATPESLGISSKAILNFVEAAEKQRPNELHSFMLVRHGKVAAQGWWNPYNPESPHMLFSLSKSFTSTAIGMAQAEGLLSINDPVISFFPNETPKDPSKNLKEMRIRDLLKMSTGHKEDATGSMQKDTLSWVRGFLSQPVEFKPGTHFVYNSAGTFMLSAIIQKVSGKSLLEYLTPRLFEPLGIEHPTWEKSPEGVDIGGWGLKVRTQDIANFGQLYLQKGMWNGKQLISAAWVVEATSFQASNGSNPNSDWDQGYGYQFWRCRHNLYRGDGAFGQYCIVFPEQDAVLAITSGTKDMGAIMNLVWDHLLPALKESSLPEDKEAQNALQAKLCRLSLSVAKGEASSPISKSVSEKTYTMAPNRELITSIRFNLKSKTPSLTIFKGDKSSTLSLGYKTFAKGDNLPMESSYAWTAPDTLEIKTYAYETPFNYTYTIAFKKEKVFITQITNVGNGSDSPLKLEGEK</sequence>
<dbReference type="Pfam" id="PF00144">
    <property type="entry name" value="Beta-lactamase"/>
    <property type="match status" value="1"/>
</dbReference>
<reference evidence="3" key="1">
    <citation type="submission" date="2022-06" db="EMBL/GenBank/DDBJ databases">
        <title>Solitalea sp. MAHUQ-68 isolated from rhizospheric soil.</title>
        <authorList>
            <person name="Huq M.A."/>
        </authorList>
    </citation>
    <scope>NUCLEOTIDE SEQUENCE</scope>
    <source>
        <strain evidence="3">MAHUQ-68</strain>
    </source>
</reference>
<dbReference type="EMBL" id="JAMWYS010000053">
    <property type="protein sequence ID" value="MCO4294251.1"/>
    <property type="molecule type" value="Genomic_DNA"/>
</dbReference>
<name>A0A9X2JGB0_9SPHI</name>
<protein>
    <submittedName>
        <fullName evidence="3">Beta-lactamase family protein</fullName>
    </submittedName>
</protein>
<feature type="chain" id="PRO_5040886910" evidence="1">
    <location>
        <begin position="20"/>
        <end position="485"/>
    </location>
</feature>
<evidence type="ECO:0000259" key="2">
    <source>
        <dbReference type="Pfam" id="PF00144"/>
    </source>
</evidence>
<evidence type="ECO:0000313" key="4">
    <source>
        <dbReference type="Proteomes" id="UP001155182"/>
    </source>
</evidence>
<accession>A0A9X2JGB0</accession>
<dbReference type="PANTHER" id="PTHR43283">
    <property type="entry name" value="BETA-LACTAMASE-RELATED"/>
    <property type="match status" value="1"/>
</dbReference>
<evidence type="ECO:0000256" key="1">
    <source>
        <dbReference type="SAM" id="SignalP"/>
    </source>
</evidence>
<keyword evidence="1" id="KW-0732">Signal</keyword>
<dbReference type="SUPFAM" id="SSF56601">
    <property type="entry name" value="beta-lactamase/transpeptidase-like"/>
    <property type="match status" value="1"/>
</dbReference>
<dbReference type="InterPro" id="IPR001466">
    <property type="entry name" value="Beta-lactam-related"/>
</dbReference>
<dbReference type="InterPro" id="IPR050789">
    <property type="entry name" value="Diverse_Enzym_Activities"/>
</dbReference>
<comment type="caution">
    <text evidence="3">The sequence shown here is derived from an EMBL/GenBank/DDBJ whole genome shotgun (WGS) entry which is preliminary data.</text>
</comment>
<dbReference type="Gene3D" id="3.40.710.10">
    <property type="entry name" value="DD-peptidase/beta-lactamase superfamily"/>
    <property type="match status" value="1"/>
</dbReference>
<evidence type="ECO:0000313" key="3">
    <source>
        <dbReference type="EMBL" id="MCO4294251.1"/>
    </source>
</evidence>
<gene>
    <name evidence="3" type="ORF">NF867_15425</name>
</gene>
<keyword evidence="4" id="KW-1185">Reference proteome</keyword>
<dbReference type="RefSeq" id="WP_252589279.1">
    <property type="nucleotide sequence ID" value="NZ_JAMWYS010000053.1"/>
</dbReference>
<feature type="domain" description="Beta-lactamase-related" evidence="2">
    <location>
        <begin position="54"/>
        <end position="315"/>
    </location>
</feature>
<dbReference type="AlphaFoldDB" id="A0A9X2JGB0"/>
<dbReference type="PANTHER" id="PTHR43283:SF7">
    <property type="entry name" value="BETA-LACTAMASE-RELATED DOMAIN-CONTAINING PROTEIN"/>
    <property type="match status" value="1"/>
</dbReference>
<dbReference type="InterPro" id="IPR012338">
    <property type="entry name" value="Beta-lactam/transpept-like"/>
</dbReference>
<dbReference type="Proteomes" id="UP001155182">
    <property type="component" value="Unassembled WGS sequence"/>
</dbReference>
<organism evidence="3 4">
    <name type="scientific">Solitalea agri</name>
    <dbReference type="NCBI Taxonomy" id="2953739"/>
    <lineage>
        <taxon>Bacteria</taxon>
        <taxon>Pseudomonadati</taxon>
        <taxon>Bacteroidota</taxon>
        <taxon>Sphingobacteriia</taxon>
        <taxon>Sphingobacteriales</taxon>
        <taxon>Sphingobacteriaceae</taxon>
        <taxon>Solitalea</taxon>
    </lineage>
</organism>
<proteinExistence type="predicted"/>